<keyword evidence="1" id="KW-0175">Coiled coil</keyword>
<dbReference type="RefSeq" id="XP_067753663.1">
    <property type="nucleotide sequence ID" value="XM_067897506.1"/>
</dbReference>
<comment type="caution">
    <text evidence="3">The sequence shown here is derived from an EMBL/GenBank/DDBJ whole genome shotgun (WGS) entry which is preliminary data.</text>
</comment>
<dbReference type="KEGG" id="phet:94287583"/>
<proteinExistence type="predicted"/>
<feature type="region of interest" description="Disordered" evidence="2">
    <location>
        <begin position="392"/>
        <end position="411"/>
    </location>
</feature>
<dbReference type="OrthoDB" id="273302at2759"/>
<evidence type="ECO:0000313" key="3">
    <source>
        <dbReference type="EMBL" id="KAG5492879.1"/>
    </source>
</evidence>
<dbReference type="GeneID" id="94287583"/>
<feature type="coiled-coil region" evidence="1">
    <location>
        <begin position="460"/>
        <end position="487"/>
    </location>
</feature>
<protein>
    <submittedName>
        <fullName evidence="3">Uncharacterized protein</fullName>
    </submittedName>
</protein>
<evidence type="ECO:0000256" key="2">
    <source>
        <dbReference type="SAM" id="MobiDB-lite"/>
    </source>
</evidence>
<dbReference type="EMBL" id="JAFJZO010000035">
    <property type="protein sequence ID" value="KAG5492879.1"/>
    <property type="molecule type" value="Genomic_DNA"/>
</dbReference>
<keyword evidence="4" id="KW-1185">Reference proteome</keyword>
<evidence type="ECO:0000313" key="4">
    <source>
        <dbReference type="Proteomes" id="UP000674318"/>
    </source>
</evidence>
<accession>A0A836HJT1</accession>
<gene>
    <name evidence="3" type="ORF">JKF63_01459</name>
</gene>
<evidence type="ECO:0000256" key="1">
    <source>
        <dbReference type="SAM" id="Coils"/>
    </source>
</evidence>
<reference evidence="3 4" key="1">
    <citation type="submission" date="2021-02" db="EMBL/GenBank/DDBJ databases">
        <title>Porcisia hertigi Genome sequencing and assembly.</title>
        <authorList>
            <person name="Almutairi H."/>
            <person name="Gatherer D."/>
        </authorList>
    </citation>
    <scope>NUCLEOTIDE SEQUENCE [LARGE SCALE GENOMIC DNA]</scope>
    <source>
        <strain evidence="3 4">C119</strain>
    </source>
</reference>
<name>A0A836HJT1_9TRYP</name>
<dbReference type="Proteomes" id="UP000674318">
    <property type="component" value="Chromosome 35"/>
</dbReference>
<dbReference type="AlphaFoldDB" id="A0A836HJT1"/>
<organism evidence="3 4">
    <name type="scientific">Porcisia hertigi</name>
    <dbReference type="NCBI Taxonomy" id="2761500"/>
    <lineage>
        <taxon>Eukaryota</taxon>
        <taxon>Discoba</taxon>
        <taxon>Euglenozoa</taxon>
        <taxon>Kinetoplastea</taxon>
        <taxon>Metakinetoplastina</taxon>
        <taxon>Trypanosomatida</taxon>
        <taxon>Trypanosomatidae</taxon>
        <taxon>Leishmaniinae</taxon>
        <taxon>Porcisia</taxon>
    </lineage>
</organism>
<feature type="compositionally biased region" description="Low complexity" evidence="2">
    <location>
        <begin position="395"/>
        <end position="404"/>
    </location>
</feature>
<sequence>MSIGAFDDQQKGYIAHLQDVLHKREYHLAELINEVVYAEEERYKALQEANSLRELSTRLEDVVNKLLEYNIIIHKEVILPVLIDTNGASGLTRSAGASSEENSTTARSLTNVLDGLLDEPHLSSETKRLLRGVLQKQQKNDLRLGGSSGPHSNSLTPSAALLHSAPHEPPALEEASVHKATRQAILLTSSLLQNQETLAQLLHGIQTQAKDLLHRSNVLGTMEVQDRPQTVSESDAQQQKRTRTIAPFRLEKQRNAEFGRDAPRGPLCERDPAAGGAAAAVSPAAAAQADESWLQEREQLKRELAYTQQRVLQEQALSRELKRQVSQLEVGAAAPTVPSAASSSTCPHCEKMRLEMAKNLSYYQATKTAWKTEKQHLRNDIASLRLQVKETANDASPSAEPPSAGALTSGPQCYTKEAASNRKIGQLEATVSALKADLHIMEMRMSIMLDERDAERRRILAAHEQERQRLRDEKDKCQRIINSMSRELQGLSQISSGTHPAITSIAG</sequence>